<evidence type="ECO:0000256" key="2">
    <source>
        <dbReference type="ARBA" id="ARBA00022737"/>
    </source>
</evidence>
<dbReference type="GO" id="GO:0003729">
    <property type="term" value="F:mRNA binding"/>
    <property type="evidence" value="ECO:0007669"/>
    <property type="project" value="InterPro"/>
</dbReference>
<dbReference type="EMBL" id="LVVM01001816">
    <property type="protein sequence ID" value="OJA17764.1"/>
    <property type="molecule type" value="Genomic_DNA"/>
</dbReference>
<feature type="domain" description="C3H1-type" evidence="7">
    <location>
        <begin position="56"/>
        <end position="83"/>
    </location>
</feature>
<feature type="compositionally biased region" description="Polar residues" evidence="6">
    <location>
        <begin position="393"/>
        <end position="408"/>
    </location>
</feature>
<evidence type="ECO:0000256" key="1">
    <source>
        <dbReference type="ARBA" id="ARBA00022723"/>
    </source>
</evidence>
<dbReference type="GO" id="GO:0008270">
    <property type="term" value="F:zinc ion binding"/>
    <property type="evidence" value="ECO:0007669"/>
    <property type="project" value="UniProtKB-KW"/>
</dbReference>
<evidence type="ECO:0000256" key="5">
    <source>
        <dbReference type="PROSITE-ProRule" id="PRU00723"/>
    </source>
</evidence>
<reference evidence="8 9" key="1">
    <citation type="submission" date="2016-03" db="EMBL/GenBank/DDBJ databases">
        <title>Comparative genomics of the ectomycorrhizal sister species Rhizopogon vinicolor and Rhizopogon vesiculosus (Basidiomycota: Boletales) reveals a divergence of the mating type B locus.</title>
        <authorList>
            <person name="Mujic A.B."/>
            <person name="Kuo A."/>
            <person name="Tritt A."/>
            <person name="Lipzen A."/>
            <person name="Chen C."/>
            <person name="Johnson J."/>
            <person name="Sharma A."/>
            <person name="Barry K."/>
            <person name="Grigoriev I.V."/>
            <person name="Spatafora J.W."/>
        </authorList>
    </citation>
    <scope>NUCLEOTIDE SEQUENCE [LARGE SCALE GENOMIC DNA]</scope>
    <source>
        <strain evidence="8 9">AM-OR11-056</strain>
    </source>
</reference>
<accession>A0A1J8R1I9</accession>
<dbReference type="InterPro" id="IPR045877">
    <property type="entry name" value="ZFP36-like"/>
</dbReference>
<feature type="compositionally biased region" description="Polar residues" evidence="6">
    <location>
        <begin position="345"/>
        <end position="377"/>
    </location>
</feature>
<dbReference type="OrthoDB" id="411372at2759"/>
<dbReference type="InterPro" id="IPR036855">
    <property type="entry name" value="Znf_CCCH_sf"/>
</dbReference>
<dbReference type="SMART" id="SM00356">
    <property type="entry name" value="ZnF_C3H1"/>
    <property type="match status" value="3"/>
</dbReference>
<feature type="region of interest" description="Disordered" evidence="6">
    <location>
        <begin position="393"/>
        <end position="460"/>
    </location>
</feature>
<feature type="domain" description="C3H1-type" evidence="7">
    <location>
        <begin position="316"/>
        <end position="343"/>
    </location>
</feature>
<keyword evidence="2" id="KW-0677">Repeat</keyword>
<feature type="zinc finger region" description="C3H1-type" evidence="5">
    <location>
        <begin position="237"/>
        <end position="265"/>
    </location>
</feature>
<dbReference type="STRING" id="180088.A0A1J8R1I9"/>
<feature type="region of interest" description="Disordered" evidence="6">
    <location>
        <begin position="344"/>
        <end position="379"/>
    </location>
</feature>
<evidence type="ECO:0000256" key="4">
    <source>
        <dbReference type="ARBA" id="ARBA00022833"/>
    </source>
</evidence>
<dbReference type="Pfam" id="PF18044">
    <property type="entry name" value="zf-CCCH_4"/>
    <property type="match status" value="1"/>
</dbReference>
<protein>
    <recommendedName>
        <fullName evidence="7">C3H1-type domain-containing protein</fullName>
    </recommendedName>
</protein>
<dbReference type="InterPro" id="IPR000571">
    <property type="entry name" value="Znf_CCCH"/>
</dbReference>
<dbReference type="PANTHER" id="PTHR12547:SF18">
    <property type="entry name" value="PROTEIN TIS11"/>
    <property type="match status" value="1"/>
</dbReference>
<dbReference type="Proteomes" id="UP000183567">
    <property type="component" value="Unassembled WGS sequence"/>
</dbReference>
<name>A0A1J8R1I9_9AGAM</name>
<dbReference type="Gene3D" id="4.10.1000.10">
    <property type="entry name" value="Zinc finger, CCCH-type"/>
    <property type="match status" value="2"/>
</dbReference>
<feature type="zinc finger region" description="C3H1-type" evidence="5">
    <location>
        <begin position="316"/>
        <end position="343"/>
    </location>
</feature>
<dbReference type="SUPFAM" id="SSF90229">
    <property type="entry name" value="CCCH zinc finger"/>
    <property type="match status" value="2"/>
</dbReference>
<evidence type="ECO:0000256" key="3">
    <source>
        <dbReference type="ARBA" id="ARBA00022771"/>
    </source>
</evidence>
<keyword evidence="1 5" id="KW-0479">Metal-binding</keyword>
<dbReference type="PROSITE" id="PS50103">
    <property type="entry name" value="ZF_C3H1"/>
    <property type="match status" value="3"/>
</dbReference>
<dbReference type="InterPro" id="IPR041367">
    <property type="entry name" value="Znf-CCCH_4"/>
</dbReference>
<feature type="zinc finger region" description="C3H1-type" evidence="5">
    <location>
        <begin position="56"/>
        <end position="83"/>
    </location>
</feature>
<sequence length="460" mass="51045">MSKATSTSHTFGKKVSVFGAYMSDYIDTGNGTGSVGDLPREEQFASKAARERRINPQVSTICRYYAAGTCRRGSSCRYSHPPLVSVQQAEYPYTEGLDFRARTQCKGWNQDALHSFAAFPTYTTTKYALQGFDTSRDVLDNFSDFSSSNDSVAASDQSLGTAFKVMTVKEAVSSEFFPSYHSGFSQSSQSLSYPNNLVTRYGNVAYPGYYREGIPTGSNFRGPTRRKTDEKKKKSIAYKTKPCKFFSASKTCALGDKCTFIHDVEKVRRTKVVNSQDRETKPYHLPPKPRSLLEDFKARDFYPVTWRVIGGGVMMGGYRPPCRAFAAGYCPHDTNCRLTHETELETSTNNVVELKSQPSSRQGSPCAQPRLNSNSNTESKRRIVSMEHSISSHANQGTYGDISSSANAPPSGCEDREEPSSVQKQSNTHHAASMQRRRTRSMSLPSSPSIFSAPRIFAEL</sequence>
<keyword evidence="9" id="KW-1185">Reference proteome</keyword>
<keyword evidence="3 5" id="KW-0863">Zinc-finger</keyword>
<dbReference type="PANTHER" id="PTHR12547">
    <property type="entry name" value="CCCH ZINC FINGER/TIS11-RELATED"/>
    <property type="match status" value="1"/>
</dbReference>
<comment type="caution">
    <text evidence="8">The sequence shown here is derived from an EMBL/GenBank/DDBJ whole genome shotgun (WGS) entry which is preliminary data.</text>
</comment>
<evidence type="ECO:0000256" key="6">
    <source>
        <dbReference type="SAM" id="MobiDB-lite"/>
    </source>
</evidence>
<dbReference type="Pfam" id="PF00642">
    <property type="entry name" value="zf-CCCH"/>
    <property type="match status" value="1"/>
</dbReference>
<gene>
    <name evidence="8" type="ORF">AZE42_04862</name>
</gene>
<evidence type="ECO:0000313" key="8">
    <source>
        <dbReference type="EMBL" id="OJA17764.1"/>
    </source>
</evidence>
<evidence type="ECO:0000313" key="9">
    <source>
        <dbReference type="Proteomes" id="UP000183567"/>
    </source>
</evidence>
<feature type="compositionally biased region" description="Polar residues" evidence="6">
    <location>
        <begin position="420"/>
        <end position="430"/>
    </location>
</feature>
<keyword evidence="4 5" id="KW-0862">Zinc</keyword>
<organism evidence="8 9">
    <name type="scientific">Rhizopogon vesiculosus</name>
    <dbReference type="NCBI Taxonomy" id="180088"/>
    <lineage>
        <taxon>Eukaryota</taxon>
        <taxon>Fungi</taxon>
        <taxon>Dikarya</taxon>
        <taxon>Basidiomycota</taxon>
        <taxon>Agaricomycotina</taxon>
        <taxon>Agaricomycetes</taxon>
        <taxon>Agaricomycetidae</taxon>
        <taxon>Boletales</taxon>
        <taxon>Suillineae</taxon>
        <taxon>Rhizopogonaceae</taxon>
        <taxon>Rhizopogon</taxon>
    </lineage>
</organism>
<dbReference type="AlphaFoldDB" id="A0A1J8R1I9"/>
<feature type="domain" description="C3H1-type" evidence="7">
    <location>
        <begin position="237"/>
        <end position="265"/>
    </location>
</feature>
<feature type="compositionally biased region" description="Low complexity" evidence="6">
    <location>
        <begin position="441"/>
        <end position="454"/>
    </location>
</feature>
<evidence type="ECO:0000259" key="7">
    <source>
        <dbReference type="PROSITE" id="PS50103"/>
    </source>
</evidence>
<proteinExistence type="predicted"/>